<evidence type="ECO:0000256" key="1">
    <source>
        <dbReference type="SAM" id="MobiDB-lite"/>
    </source>
</evidence>
<dbReference type="EMBL" id="LGUV01000261">
    <property type="protein sequence ID" value="KOG49282.1"/>
    <property type="molecule type" value="Genomic_DNA"/>
</dbReference>
<feature type="non-terminal residue" evidence="2">
    <location>
        <position position="107"/>
    </location>
</feature>
<gene>
    <name evidence="2" type="ORF">ADK75_19765</name>
</gene>
<name>A0A0L8MFW7_STRVG</name>
<feature type="compositionally biased region" description="Polar residues" evidence="1">
    <location>
        <begin position="63"/>
        <end position="73"/>
    </location>
</feature>
<reference evidence="3" key="1">
    <citation type="submission" date="2015-07" db="EMBL/GenBank/DDBJ databases">
        <authorList>
            <consortium name="Consortium for Microbial Forensics and Genomics (microFORGE)"/>
            <person name="Knight B.M."/>
            <person name="Roberts D.P."/>
            <person name="Lin D."/>
            <person name="Hari K."/>
            <person name="Fletcher J."/>
            <person name="Melcher U."/>
            <person name="Blagden T."/>
            <person name="Winegar R.A."/>
        </authorList>
    </citation>
    <scope>NUCLEOTIDE SEQUENCE [LARGE SCALE GENOMIC DNA]</scope>
    <source>
        <strain evidence="3">NRRL B-1447</strain>
    </source>
</reference>
<protein>
    <submittedName>
        <fullName evidence="2">Uncharacterized protein</fullName>
    </submittedName>
</protein>
<comment type="caution">
    <text evidence="2">The sequence shown here is derived from an EMBL/GenBank/DDBJ whole genome shotgun (WGS) entry which is preliminary data.</text>
</comment>
<evidence type="ECO:0000313" key="2">
    <source>
        <dbReference type="EMBL" id="KOG49282.1"/>
    </source>
</evidence>
<dbReference type="Proteomes" id="UP000037084">
    <property type="component" value="Unassembled WGS sequence"/>
</dbReference>
<evidence type="ECO:0000313" key="3">
    <source>
        <dbReference type="Proteomes" id="UP000037084"/>
    </source>
</evidence>
<proteinExistence type="predicted"/>
<feature type="region of interest" description="Disordered" evidence="1">
    <location>
        <begin position="37"/>
        <end position="74"/>
    </location>
</feature>
<dbReference type="AlphaFoldDB" id="A0A0L8MFW7"/>
<organism evidence="2 3">
    <name type="scientific">Streptomyces virginiae</name>
    <name type="common">Streptomyces cinnamonensis</name>
    <dbReference type="NCBI Taxonomy" id="1961"/>
    <lineage>
        <taxon>Bacteria</taxon>
        <taxon>Bacillati</taxon>
        <taxon>Actinomycetota</taxon>
        <taxon>Actinomycetes</taxon>
        <taxon>Kitasatosporales</taxon>
        <taxon>Streptomycetaceae</taxon>
        <taxon>Streptomyces</taxon>
    </lineage>
</organism>
<sequence>MADEYGLPETLDGFRVTDHGTLAQIADLVIANTAPTATPAGECAEPETERAHTLHTGGMESTAARQGSGQTATPADRDEVLAALKALYAQALEYPEEVFSPDVELEA</sequence>
<accession>A0A0L8MFW7</accession>